<sequence>MGESVESDLMAPIGQICQWALPRLDHLTYNEERGS</sequence>
<evidence type="ECO:0000313" key="1">
    <source>
        <dbReference type="EMBL" id="SVC42796.1"/>
    </source>
</evidence>
<dbReference type="EMBL" id="UINC01090659">
    <property type="protein sequence ID" value="SVC42796.1"/>
    <property type="molecule type" value="Genomic_DNA"/>
</dbReference>
<accession>A0A382M1N8</accession>
<dbReference type="AlphaFoldDB" id="A0A382M1N8"/>
<name>A0A382M1N8_9ZZZZ</name>
<protein>
    <submittedName>
        <fullName evidence="1">Uncharacterized protein</fullName>
    </submittedName>
</protein>
<proteinExistence type="predicted"/>
<gene>
    <name evidence="1" type="ORF">METZ01_LOCUS295650</name>
</gene>
<feature type="non-terminal residue" evidence="1">
    <location>
        <position position="35"/>
    </location>
</feature>
<organism evidence="1">
    <name type="scientific">marine metagenome</name>
    <dbReference type="NCBI Taxonomy" id="408172"/>
    <lineage>
        <taxon>unclassified sequences</taxon>
        <taxon>metagenomes</taxon>
        <taxon>ecological metagenomes</taxon>
    </lineage>
</organism>
<reference evidence="1" key="1">
    <citation type="submission" date="2018-05" db="EMBL/GenBank/DDBJ databases">
        <authorList>
            <person name="Lanie J.A."/>
            <person name="Ng W.-L."/>
            <person name="Kazmierczak K.M."/>
            <person name="Andrzejewski T.M."/>
            <person name="Davidsen T.M."/>
            <person name="Wayne K.J."/>
            <person name="Tettelin H."/>
            <person name="Glass J.I."/>
            <person name="Rusch D."/>
            <person name="Podicherti R."/>
            <person name="Tsui H.-C.T."/>
            <person name="Winkler M.E."/>
        </authorList>
    </citation>
    <scope>NUCLEOTIDE SEQUENCE</scope>
</reference>